<dbReference type="HOGENOM" id="CLU_027514_2_2_1"/>
<sequence>MAYTNEKDRQLFYLSSLFGAVNESCKKMNNVTYSSGDSRGDRILSPFRSFLCKLAQVCDAEKGGDTVTALVALRAANGPGYLFASNNRKEQELESTRKFLSDLLNFVGRHPESLTEKTLKKQVLGRILEFNFSRVGFYLKQILAFVVARLRLIEANATFPHDMPSDTSARSRFLKDCVNLLKTIQGAMAPGSGFSLAMNEGAGADDPDTSYAWCQFRHHLGRLYSYRQAADSIVDACKEWPELFTGFTVTHIPSSRPKRLLLPGESLSLEGVILAAFPDRNFKAYTSQIEQLRDYGLDDHIREKLEQKPVKQTVHCEVHLQDFLVREKVVKPHEYWDDDMFIATSKPPCRLCQYYFDNLENGAVVQSAHMNVYPKWRLPDVYEGQDRSAVQRREELLKDIIEKMQQDTIRVVKEHQPEWKRNDSRTESWVWGSRQGERSDTRTSGRFSSASGTRGQGMGVEGRGFLFQMPVEVEDEYVCVGSAS</sequence>
<reference evidence="3" key="1">
    <citation type="journal article" date="2012" name="Nat. Genet.">
        <title>Lifestyle transitions in plant pathogenic Colletotrichum fungi deciphered by genome and transcriptome analyses.</title>
        <authorList>
            <person name="O'Connell R.J."/>
            <person name="Thon M.R."/>
            <person name="Hacquard S."/>
            <person name="Amyotte S.G."/>
            <person name="Kleemann J."/>
            <person name="Torres M.F."/>
            <person name="Damm U."/>
            <person name="Buiate E.A."/>
            <person name="Epstein L."/>
            <person name="Alkan N."/>
            <person name="Altmueller J."/>
            <person name="Alvarado-Balderrama L."/>
            <person name="Bauser C.A."/>
            <person name="Becker C."/>
            <person name="Birren B.W."/>
            <person name="Chen Z."/>
            <person name="Choi J."/>
            <person name="Crouch J.A."/>
            <person name="Duvick J.P."/>
            <person name="Farman M.A."/>
            <person name="Gan P."/>
            <person name="Heiman D."/>
            <person name="Henrissat B."/>
            <person name="Howard R.J."/>
            <person name="Kabbage M."/>
            <person name="Koch C."/>
            <person name="Kracher B."/>
            <person name="Kubo Y."/>
            <person name="Law A.D."/>
            <person name="Lebrun M.-H."/>
            <person name="Lee Y.-H."/>
            <person name="Miyara I."/>
            <person name="Moore N."/>
            <person name="Neumann U."/>
            <person name="Nordstroem K."/>
            <person name="Panaccione D.G."/>
            <person name="Panstruga R."/>
            <person name="Place M."/>
            <person name="Proctor R.H."/>
            <person name="Prusky D."/>
            <person name="Rech G."/>
            <person name="Reinhardt R."/>
            <person name="Rollins J.A."/>
            <person name="Rounsley S."/>
            <person name="Schardl C.L."/>
            <person name="Schwartz D.C."/>
            <person name="Shenoy N."/>
            <person name="Shirasu K."/>
            <person name="Sikhakolli U.R."/>
            <person name="Stueber K."/>
            <person name="Sukno S.A."/>
            <person name="Sweigard J.A."/>
            <person name="Takano Y."/>
            <person name="Takahara H."/>
            <person name="Trail F."/>
            <person name="van der Does H.C."/>
            <person name="Voll L.M."/>
            <person name="Will I."/>
            <person name="Young S."/>
            <person name="Zeng Q."/>
            <person name="Zhang J."/>
            <person name="Zhou S."/>
            <person name="Dickman M.B."/>
            <person name="Schulze-Lefert P."/>
            <person name="Ver Loren van Themaat E."/>
            <person name="Ma L.-J."/>
            <person name="Vaillancourt L.J."/>
        </authorList>
    </citation>
    <scope>NUCLEOTIDE SEQUENCE [LARGE SCALE GENOMIC DNA]</scope>
    <source>
        <strain evidence="3">M1.001 / M2 / FGSC 10212</strain>
    </source>
</reference>
<dbReference type="GeneID" id="24410653"/>
<evidence type="ECO:0000256" key="1">
    <source>
        <dbReference type="SAM" id="MobiDB-lite"/>
    </source>
</evidence>
<accession>E3QH06</accession>
<feature type="region of interest" description="Disordered" evidence="1">
    <location>
        <begin position="424"/>
        <end position="458"/>
    </location>
</feature>
<name>E3QH06_COLGM</name>
<dbReference type="eggNOG" id="ENOG502T4TN">
    <property type="taxonomic scope" value="Eukaryota"/>
</dbReference>
<dbReference type="OrthoDB" id="3251507at2759"/>
<dbReference type="AlphaFoldDB" id="E3QH06"/>
<evidence type="ECO:0000313" key="3">
    <source>
        <dbReference type="Proteomes" id="UP000008782"/>
    </source>
</evidence>
<protein>
    <submittedName>
        <fullName evidence="2">Uncharacterized protein</fullName>
    </submittedName>
</protein>
<dbReference type="PANTHER" id="PTHR42037:SF1">
    <property type="match status" value="1"/>
</dbReference>
<proteinExistence type="predicted"/>
<dbReference type="RefSeq" id="XP_008094164.1">
    <property type="nucleotide sequence ID" value="XM_008095973.1"/>
</dbReference>
<dbReference type="STRING" id="645133.E3QH06"/>
<dbReference type="InterPro" id="IPR027796">
    <property type="entry name" value="OTT_1508_deam-like"/>
</dbReference>
<dbReference type="EMBL" id="GG697347">
    <property type="protein sequence ID" value="EFQ30144.1"/>
    <property type="molecule type" value="Genomic_DNA"/>
</dbReference>
<feature type="compositionally biased region" description="Polar residues" evidence="1">
    <location>
        <begin position="444"/>
        <end position="453"/>
    </location>
</feature>
<dbReference type="VEuPathDB" id="FungiDB:GLRG_05288"/>
<dbReference type="Proteomes" id="UP000008782">
    <property type="component" value="Unassembled WGS sequence"/>
</dbReference>
<evidence type="ECO:0000313" key="2">
    <source>
        <dbReference type="EMBL" id="EFQ30144.1"/>
    </source>
</evidence>
<dbReference type="PANTHER" id="PTHR42037">
    <property type="match status" value="1"/>
</dbReference>
<dbReference type="Pfam" id="PF14441">
    <property type="entry name" value="OTT_1508_deam"/>
    <property type="match status" value="1"/>
</dbReference>
<organism evidence="3">
    <name type="scientific">Colletotrichum graminicola (strain M1.001 / M2 / FGSC 10212)</name>
    <name type="common">Maize anthracnose fungus</name>
    <name type="synonym">Glomerella graminicola</name>
    <dbReference type="NCBI Taxonomy" id="645133"/>
    <lineage>
        <taxon>Eukaryota</taxon>
        <taxon>Fungi</taxon>
        <taxon>Dikarya</taxon>
        <taxon>Ascomycota</taxon>
        <taxon>Pezizomycotina</taxon>
        <taxon>Sordariomycetes</taxon>
        <taxon>Hypocreomycetidae</taxon>
        <taxon>Glomerellales</taxon>
        <taxon>Glomerellaceae</taxon>
        <taxon>Colletotrichum</taxon>
        <taxon>Colletotrichum graminicola species complex</taxon>
    </lineage>
</organism>
<keyword evidence="3" id="KW-1185">Reference proteome</keyword>
<gene>
    <name evidence="2" type="ORF">GLRG_05288</name>
</gene>